<reference evidence="2" key="1">
    <citation type="submission" date="2019-08" db="EMBL/GenBank/DDBJ databases">
        <authorList>
            <person name="Kucharzyk K."/>
            <person name="Murdoch R.W."/>
            <person name="Higgins S."/>
            <person name="Loffler F."/>
        </authorList>
    </citation>
    <scope>NUCLEOTIDE SEQUENCE</scope>
</reference>
<comment type="caution">
    <text evidence="2">The sequence shown here is derived from an EMBL/GenBank/DDBJ whole genome shotgun (WGS) entry which is preliminary data.</text>
</comment>
<dbReference type="SUPFAM" id="SSF53649">
    <property type="entry name" value="Alkaline phosphatase-like"/>
    <property type="match status" value="1"/>
</dbReference>
<evidence type="ECO:0000313" key="2">
    <source>
        <dbReference type="EMBL" id="MPM23397.1"/>
    </source>
</evidence>
<feature type="domain" description="Sulfatase N-terminal" evidence="1">
    <location>
        <begin position="51"/>
        <end position="133"/>
    </location>
</feature>
<evidence type="ECO:0000259" key="1">
    <source>
        <dbReference type="Pfam" id="PF00884"/>
    </source>
</evidence>
<dbReference type="AlphaFoldDB" id="A0A644Y5C1"/>
<dbReference type="PANTHER" id="PTHR43108:SF8">
    <property type="entry name" value="SD21168P"/>
    <property type="match status" value="1"/>
</dbReference>
<dbReference type="EMBL" id="VSSQ01004021">
    <property type="protein sequence ID" value="MPM23397.1"/>
    <property type="molecule type" value="Genomic_DNA"/>
</dbReference>
<dbReference type="Pfam" id="PF00884">
    <property type="entry name" value="Sulfatase"/>
    <property type="match status" value="1"/>
</dbReference>
<organism evidence="2">
    <name type="scientific">bioreactor metagenome</name>
    <dbReference type="NCBI Taxonomy" id="1076179"/>
    <lineage>
        <taxon>unclassified sequences</taxon>
        <taxon>metagenomes</taxon>
        <taxon>ecological metagenomes</taxon>
    </lineage>
</organism>
<dbReference type="Gene3D" id="3.40.720.10">
    <property type="entry name" value="Alkaline Phosphatase, subunit A"/>
    <property type="match status" value="1"/>
</dbReference>
<protein>
    <recommendedName>
        <fullName evidence="1">Sulfatase N-terminal domain-containing protein</fullName>
    </recommendedName>
</protein>
<sequence length="134" mass="15334">MVYLSQKGVHDNFQPAKRHKGCYKDKPLAYPASFHIPEYEVTVPPTIDPATGKVSAGKDFYGENMMPNWVKNQRESWHGVDYSYHGRPWEVQVRNYCETLRSVDESIGSVLDYLKQNGLDKNTIVIYMGDNGFA</sequence>
<dbReference type="PANTHER" id="PTHR43108">
    <property type="entry name" value="N-ACETYLGLUCOSAMINE-6-SULFATASE FAMILY MEMBER"/>
    <property type="match status" value="1"/>
</dbReference>
<gene>
    <name evidence="2" type="ORF">SDC9_69869</name>
</gene>
<accession>A0A644Y5C1</accession>
<dbReference type="InterPro" id="IPR000917">
    <property type="entry name" value="Sulfatase_N"/>
</dbReference>
<name>A0A644Y5C1_9ZZZZ</name>
<proteinExistence type="predicted"/>
<dbReference type="InterPro" id="IPR017850">
    <property type="entry name" value="Alkaline_phosphatase_core_sf"/>
</dbReference>